<reference evidence="4 5" key="1">
    <citation type="submission" date="2014-03" db="EMBL/GenBank/DDBJ databases">
        <title>Genomics of Bifidobacteria.</title>
        <authorList>
            <person name="Ventura M."/>
            <person name="Milani C."/>
            <person name="Lugli G.A."/>
        </authorList>
    </citation>
    <scope>NUCLEOTIDE SEQUENCE [LARGE SCALE GENOMIC DNA]</scope>
    <source>
        <strain evidence="4 5">DSM 23969</strain>
    </source>
</reference>
<dbReference type="Pfam" id="PF26366">
    <property type="entry name" value="DUF8094"/>
    <property type="match status" value="1"/>
</dbReference>
<accession>A0A087A1F2</accession>
<evidence type="ECO:0000313" key="5">
    <source>
        <dbReference type="Proteomes" id="UP000029108"/>
    </source>
</evidence>
<name>A0A087A1F2_9BIFI</name>
<dbReference type="eggNOG" id="ENOG502ZCCY">
    <property type="taxonomic scope" value="Bacteria"/>
</dbReference>
<evidence type="ECO:0000256" key="2">
    <source>
        <dbReference type="SAM" id="SignalP"/>
    </source>
</evidence>
<dbReference type="Proteomes" id="UP000029108">
    <property type="component" value="Unassembled WGS sequence"/>
</dbReference>
<dbReference type="EMBL" id="JGYN01000004">
    <property type="protein sequence ID" value="KFI52602.1"/>
    <property type="molecule type" value="Genomic_DNA"/>
</dbReference>
<dbReference type="OrthoDB" id="3266092at2"/>
<sequence>MTKRIRNAAAAVLSLVLAVSLGACEGQVPQPVAAGDASSKTSAKATPDLSEAQEKAIRKQILITLGAANDAKDASGLSARMTGPQLAIHSARIAIAQKTGSISRYATIPNDIVQTVIPTDSGWPRSVYSITTTTDDQQSKRLLVLTQDSARQNYKLWGVARLFQGTKLPSFAVPDIGAKMGTAKDAGLVMTPEQAVERYADVLTNGSSSQFAASFADDELRQTLASTTEQVQQGIASNKGTQQQVFTPAPGAIQVMRSSDGGDLVVAQINLEWTRQAGEGRESLPANDQENALFGNSKATSTLKATYVFVVAMYVPEANSGKQVTAVGADREVVKVEAK</sequence>
<feature type="chain" id="PRO_5039125497" description="DUF8094 domain-containing protein" evidence="2">
    <location>
        <begin position="24"/>
        <end position="339"/>
    </location>
</feature>
<dbReference type="AlphaFoldDB" id="A0A087A1F2"/>
<protein>
    <recommendedName>
        <fullName evidence="3">DUF8094 domain-containing protein</fullName>
    </recommendedName>
</protein>
<keyword evidence="5" id="KW-1185">Reference proteome</keyword>
<dbReference type="RefSeq" id="WP_033493424.1">
    <property type="nucleotide sequence ID" value="NZ_JDUU01000009.1"/>
</dbReference>
<evidence type="ECO:0000259" key="3">
    <source>
        <dbReference type="Pfam" id="PF26366"/>
    </source>
</evidence>
<feature type="region of interest" description="Disordered" evidence="1">
    <location>
        <begin position="30"/>
        <end position="51"/>
    </location>
</feature>
<organism evidence="4 5">
    <name type="scientific">Bifidobacterium biavatii DSM 23969</name>
    <dbReference type="NCBI Taxonomy" id="1437608"/>
    <lineage>
        <taxon>Bacteria</taxon>
        <taxon>Bacillati</taxon>
        <taxon>Actinomycetota</taxon>
        <taxon>Actinomycetes</taxon>
        <taxon>Bifidobacteriales</taxon>
        <taxon>Bifidobacteriaceae</taxon>
        <taxon>Bifidobacterium</taxon>
    </lineage>
</organism>
<evidence type="ECO:0000256" key="1">
    <source>
        <dbReference type="SAM" id="MobiDB-lite"/>
    </source>
</evidence>
<evidence type="ECO:0000313" key="4">
    <source>
        <dbReference type="EMBL" id="KFI52602.1"/>
    </source>
</evidence>
<proteinExistence type="predicted"/>
<comment type="caution">
    <text evidence="4">The sequence shown here is derived from an EMBL/GenBank/DDBJ whole genome shotgun (WGS) entry which is preliminary data.</text>
</comment>
<dbReference type="InterPro" id="IPR058407">
    <property type="entry name" value="DUF8094"/>
</dbReference>
<keyword evidence="2" id="KW-0732">Signal</keyword>
<gene>
    <name evidence="4" type="ORF">BBIA_0282</name>
</gene>
<dbReference type="PROSITE" id="PS51257">
    <property type="entry name" value="PROKAR_LIPOPROTEIN"/>
    <property type="match status" value="1"/>
</dbReference>
<feature type="domain" description="DUF8094" evidence="3">
    <location>
        <begin position="67"/>
        <end position="334"/>
    </location>
</feature>
<feature type="signal peptide" evidence="2">
    <location>
        <begin position="1"/>
        <end position="23"/>
    </location>
</feature>
<dbReference type="STRING" id="1437608.GCA_000771645_02576"/>